<keyword evidence="4" id="KW-0326">Glycosidase</keyword>
<name>A0A3M7MDG2_9PLEO</name>
<keyword evidence="6" id="KW-0472">Membrane</keyword>
<keyword evidence="3 4" id="KW-0378">Hydrolase</keyword>
<dbReference type="InterPro" id="IPR017853">
    <property type="entry name" value="GH"/>
</dbReference>
<reference evidence="10 11" key="1">
    <citation type="journal article" date="2014" name="PLoS ONE">
        <title>De novo Genome Assembly of the Fungal Plant Pathogen Pyrenophora semeniperda.</title>
        <authorList>
            <person name="Soliai M.M."/>
            <person name="Meyer S.E."/>
            <person name="Udall J.A."/>
            <person name="Elzinga D.E."/>
            <person name="Hermansen R.A."/>
            <person name="Bodily P.M."/>
            <person name="Hart A.A."/>
            <person name="Coleman C.E."/>
        </authorList>
    </citation>
    <scope>NUCLEOTIDE SEQUENCE [LARGE SCALE GENOMIC DNA]</scope>
    <source>
        <strain evidence="10 11">CCB06</strain>
        <tissue evidence="10">Mycelium</tissue>
    </source>
</reference>
<keyword evidence="5" id="KW-0175">Coiled coil</keyword>
<feature type="domain" description="Glycosyl hydrolase family 30 TIM-barrel" evidence="8">
    <location>
        <begin position="135"/>
        <end position="236"/>
    </location>
</feature>
<keyword evidence="6" id="KW-1133">Transmembrane helix</keyword>
<evidence type="ECO:0000256" key="2">
    <source>
        <dbReference type="ARBA" id="ARBA00022729"/>
    </source>
</evidence>
<dbReference type="InterPro" id="IPR033453">
    <property type="entry name" value="Glyco_hydro_30_TIM-barrel"/>
</dbReference>
<dbReference type="SUPFAM" id="SSF51011">
    <property type="entry name" value="Glycosyl hydrolase domain"/>
    <property type="match status" value="1"/>
</dbReference>
<dbReference type="Gene3D" id="2.60.40.1180">
    <property type="entry name" value="Golgi alpha-mannosidase II"/>
    <property type="match status" value="1"/>
</dbReference>
<dbReference type="SUPFAM" id="SSF51445">
    <property type="entry name" value="(Trans)glycosidases"/>
    <property type="match status" value="1"/>
</dbReference>
<evidence type="ECO:0000313" key="11">
    <source>
        <dbReference type="Proteomes" id="UP000265663"/>
    </source>
</evidence>
<dbReference type="Pfam" id="PF17189">
    <property type="entry name" value="Glyco_hydro_30C"/>
    <property type="match status" value="1"/>
</dbReference>
<dbReference type="Pfam" id="PF02055">
    <property type="entry name" value="Glyco_hydro_30"/>
    <property type="match status" value="1"/>
</dbReference>
<dbReference type="InterPro" id="IPR001139">
    <property type="entry name" value="Glyco_hydro_30"/>
</dbReference>
<evidence type="ECO:0000256" key="7">
    <source>
        <dbReference type="SAM" id="SignalP"/>
    </source>
</evidence>
<feature type="coiled-coil region" evidence="5">
    <location>
        <begin position="530"/>
        <end position="564"/>
    </location>
</feature>
<protein>
    <submittedName>
        <fullName evidence="10">Glycoside hydrolase family 30</fullName>
    </submittedName>
</protein>
<evidence type="ECO:0000256" key="5">
    <source>
        <dbReference type="SAM" id="Coils"/>
    </source>
</evidence>
<feature type="chain" id="PRO_5018202075" evidence="7">
    <location>
        <begin position="22"/>
        <end position="751"/>
    </location>
</feature>
<evidence type="ECO:0000256" key="1">
    <source>
        <dbReference type="ARBA" id="ARBA00005382"/>
    </source>
</evidence>
<keyword evidence="6" id="KW-0812">Transmembrane</keyword>
<evidence type="ECO:0000256" key="3">
    <source>
        <dbReference type="ARBA" id="ARBA00022801"/>
    </source>
</evidence>
<keyword evidence="11" id="KW-1185">Reference proteome</keyword>
<feature type="domain" description="Glycosyl hydrolase family 30 beta sandwich" evidence="9">
    <location>
        <begin position="394"/>
        <end position="483"/>
    </location>
</feature>
<dbReference type="Proteomes" id="UP000265663">
    <property type="component" value="Unassembled WGS sequence"/>
</dbReference>
<gene>
    <name evidence="10" type="ORF">GMOD_00007534</name>
</gene>
<comment type="similarity">
    <text evidence="1 4">Belongs to the glycosyl hydrolase 30 family.</text>
</comment>
<evidence type="ECO:0000259" key="8">
    <source>
        <dbReference type="Pfam" id="PF02055"/>
    </source>
</evidence>
<keyword evidence="2 7" id="KW-0732">Signal</keyword>
<evidence type="ECO:0000256" key="6">
    <source>
        <dbReference type="SAM" id="Phobius"/>
    </source>
</evidence>
<dbReference type="OrthoDB" id="2012278at2759"/>
<sequence length="751" mass="83202">MSVTMVASLLLPLLYASRATAQYVPLPWAYTQNETAVTVTVNAKVRHQTMIGGGCSGAFGVACDQTGSRGLSAANQQLVSDYLFNENIGGLSVLRNRIGSSPTDGILGGCPATPSSPFNYTGLGTNDATADSCQLKLTQQALIANPDLFIYADAWSAPGCFKTDATDIDGGLICGVRGTNCTYDWRQGYADYLVKYVDLYKQKGINVNLLGAYNEPDFNPVSYASMDSDGYQAADFLKILYPTVKKYREDLQVSCCDATGARQARTLYYELEQAGGGKMYDVATWHNYQSMPERPFNTLGQPNMETEWSDGSGTFNTTWDTTGQLAEGLQWAIYMHQAFVYSDTSGYLHWWCAQNNPGNTSGSDAILVRLQGNTFEVSRRLWAFAGYFRFARPGSVRIDAISPAENLKVTAFENTNGTVAIPVINEAHYARQVNVRLEGVKYAKGMATAYLADNEHNNTMVGRFAVNGSMFLARVPPRSMTTFFLDIKMTAQDNLLTATAARSPASAKSHTPMTVPMGFSAQIRALQEAQLEQNERILEQNKRIEALERANAELKEDKKHTTAMVLDRIQALEQHDEYLSSRRREAVSQLTNLCTLHQEADSKLLTTNSRNARKHPGFIAYLFPDSFQMRTVDMQPDDLEGMLGMFGTMVTTAMHHQQRSLHQMRTSVQYPLYSFPVPQAQIVPAPVMHRAYAPGHHGHNYCFAHNMHSCAICSKYWSGVVAIALLTVLLCHLDARYIRAIPRHKKKPVSS</sequence>
<evidence type="ECO:0000256" key="4">
    <source>
        <dbReference type="RuleBase" id="RU361188"/>
    </source>
</evidence>
<accession>A0A3M7MDG2</accession>
<dbReference type="InterPro" id="IPR033452">
    <property type="entry name" value="GH30_C"/>
</dbReference>
<organism evidence="10 11">
    <name type="scientific">Pyrenophora seminiperda CCB06</name>
    <dbReference type="NCBI Taxonomy" id="1302712"/>
    <lineage>
        <taxon>Eukaryota</taxon>
        <taxon>Fungi</taxon>
        <taxon>Dikarya</taxon>
        <taxon>Ascomycota</taxon>
        <taxon>Pezizomycotina</taxon>
        <taxon>Dothideomycetes</taxon>
        <taxon>Pleosporomycetidae</taxon>
        <taxon>Pleosporales</taxon>
        <taxon>Pleosporineae</taxon>
        <taxon>Pleosporaceae</taxon>
        <taxon>Pyrenophora</taxon>
    </lineage>
</organism>
<dbReference type="GO" id="GO:0006680">
    <property type="term" value="P:glucosylceramide catabolic process"/>
    <property type="evidence" value="ECO:0007669"/>
    <property type="project" value="TreeGrafter"/>
</dbReference>
<dbReference type="Gene3D" id="3.20.20.80">
    <property type="entry name" value="Glycosidases"/>
    <property type="match status" value="1"/>
</dbReference>
<dbReference type="PANTHER" id="PTHR11069:SF23">
    <property type="entry name" value="LYSOSOMAL ACID GLUCOSYLCERAMIDASE"/>
    <property type="match status" value="1"/>
</dbReference>
<dbReference type="EMBL" id="KE747833">
    <property type="protein sequence ID" value="RMZ72535.1"/>
    <property type="molecule type" value="Genomic_DNA"/>
</dbReference>
<feature type="transmembrane region" description="Helical" evidence="6">
    <location>
        <begin position="716"/>
        <end position="738"/>
    </location>
</feature>
<evidence type="ECO:0000313" key="10">
    <source>
        <dbReference type="EMBL" id="RMZ72535.1"/>
    </source>
</evidence>
<dbReference type="InterPro" id="IPR013780">
    <property type="entry name" value="Glyco_hydro_b"/>
</dbReference>
<dbReference type="GO" id="GO:0016020">
    <property type="term" value="C:membrane"/>
    <property type="evidence" value="ECO:0007669"/>
    <property type="project" value="GOC"/>
</dbReference>
<dbReference type="PANTHER" id="PTHR11069">
    <property type="entry name" value="GLUCOSYLCERAMIDASE"/>
    <property type="match status" value="1"/>
</dbReference>
<dbReference type="GO" id="GO:0004348">
    <property type="term" value="F:glucosylceramidase activity"/>
    <property type="evidence" value="ECO:0007669"/>
    <property type="project" value="InterPro"/>
</dbReference>
<evidence type="ECO:0000259" key="9">
    <source>
        <dbReference type="Pfam" id="PF17189"/>
    </source>
</evidence>
<dbReference type="AlphaFoldDB" id="A0A3M7MDG2"/>
<feature type="signal peptide" evidence="7">
    <location>
        <begin position="1"/>
        <end position="21"/>
    </location>
</feature>
<proteinExistence type="inferred from homology"/>